<dbReference type="InterPro" id="IPR013694">
    <property type="entry name" value="VIT"/>
</dbReference>
<dbReference type="OrthoDB" id="1729737at2759"/>
<evidence type="ECO:0000313" key="4">
    <source>
        <dbReference type="EMBL" id="RPA82320.1"/>
    </source>
</evidence>
<dbReference type="EMBL" id="ML119672">
    <property type="protein sequence ID" value="RPA82320.1"/>
    <property type="molecule type" value="Genomic_DNA"/>
</dbReference>
<dbReference type="InterPro" id="IPR002035">
    <property type="entry name" value="VWF_A"/>
</dbReference>
<accession>A0A3N4IDV5</accession>
<reference evidence="4 5" key="1">
    <citation type="journal article" date="2018" name="Nat. Ecol. Evol.">
        <title>Pezizomycetes genomes reveal the molecular basis of ectomycorrhizal truffle lifestyle.</title>
        <authorList>
            <person name="Murat C."/>
            <person name="Payen T."/>
            <person name="Noel B."/>
            <person name="Kuo A."/>
            <person name="Morin E."/>
            <person name="Chen J."/>
            <person name="Kohler A."/>
            <person name="Krizsan K."/>
            <person name="Balestrini R."/>
            <person name="Da Silva C."/>
            <person name="Montanini B."/>
            <person name="Hainaut M."/>
            <person name="Levati E."/>
            <person name="Barry K.W."/>
            <person name="Belfiori B."/>
            <person name="Cichocki N."/>
            <person name="Clum A."/>
            <person name="Dockter R.B."/>
            <person name="Fauchery L."/>
            <person name="Guy J."/>
            <person name="Iotti M."/>
            <person name="Le Tacon F."/>
            <person name="Lindquist E.A."/>
            <person name="Lipzen A."/>
            <person name="Malagnac F."/>
            <person name="Mello A."/>
            <person name="Molinier V."/>
            <person name="Miyauchi S."/>
            <person name="Poulain J."/>
            <person name="Riccioni C."/>
            <person name="Rubini A."/>
            <person name="Sitrit Y."/>
            <person name="Splivallo R."/>
            <person name="Traeger S."/>
            <person name="Wang M."/>
            <person name="Zifcakova L."/>
            <person name="Wipf D."/>
            <person name="Zambonelli A."/>
            <person name="Paolocci F."/>
            <person name="Nowrousian M."/>
            <person name="Ottonello S."/>
            <person name="Baldrian P."/>
            <person name="Spatafora J.W."/>
            <person name="Henrissat B."/>
            <person name="Nagy L.G."/>
            <person name="Aury J.M."/>
            <person name="Wincker P."/>
            <person name="Grigoriev I.V."/>
            <person name="Bonfante P."/>
            <person name="Martin F.M."/>
        </authorList>
    </citation>
    <scope>NUCLEOTIDE SEQUENCE [LARGE SCALE GENOMIC DNA]</scope>
    <source>
        <strain evidence="4 5">RN42</strain>
    </source>
</reference>
<dbReference type="Pfam" id="PF13768">
    <property type="entry name" value="VWA_3"/>
    <property type="match status" value="1"/>
</dbReference>
<feature type="region of interest" description="Disordered" evidence="1">
    <location>
        <begin position="494"/>
        <end position="566"/>
    </location>
</feature>
<feature type="domain" description="VWFA" evidence="2">
    <location>
        <begin position="297"/>
        <end position="481"/>
    </location>
</feature>
<gene>
    <name evidence="4" type="ORF">BJ508DRAFT_208264</name>
</gene>
<dbReference type="Pfam" id="PF08487">
    <property type="entry name" value="VIT"/>
    <property type="match status" value="1"/>
</dbReference>
<dbReference type="AlphaFoldDB" id="A0A3N4IDV5"/>
<dbReference type="SMART" id="SM00327">
    <property type="entry name" value="VWA"/>
    <property type="match status" value="1"/>
</dbReference>
<dbReference type="Proteomes" id="UP000275078">
    <property type="component" value="Unassembled WGS sequence"/>
</dbReference>
<feature type="compositionally biased region" description="Acidic residues" evidence="1">
    <location>
        <begin position="496"/>
        <end position="507"/>
    </location>
</feature>
<dbReference type="InterPro" id="IPR036465">
    <property type="entry name" value="vWFA_dom_sf"/>
</dbReference>
<feature type="domain" description="VIT" evidence="3">
    <location>
        <begin position="19"/>
        <end position="149"/>
    </location>
</feature>
<dbReference type="PANTHER" id="PTHR45737:SF6">
    <property type="entry name" value="VON WILLEBRAND FACTOR A DOMAIN-CONTAINING PROTEIN 5A"/>
    <property type="match status" value="1"/>
</dbReference>
<dbReference type="PROSITE" id="PS50234">
    <property type="entry name" value="VWFA"/>
    <property type="match status" value="1"/>
</dbReference>
<dbReference type="STRING" id="1160509.A0A3N4IDV5"/>
<name>A0A3N4IDV5_ASCIM</name>
<dbReference type="PROSITE" id="PS51468">
    <property type="entry name" value="VIT"/>
    <property type="match status" value="1"/>
</dbReference>
<protein>
    <recommendedName>
        <fullName evidence="6">VWA-like protein</fullName>
    </recommendedName>
</protein>
<evidence type="ECO:0008006" key="6">
    <source>
        <dbReference type="Google" id="ProtNLM"/>
    </source>
</evidence>
<feature type="non-terminal residue" evidence="4">
    <location>
        <position position="697"/>
    </location>
</feature>
<dbReference type="SMART" id="SM00609">
    <property type="entry name" value="VIT"/>
    <property type="match status" value="1"/>
</dbReference>
<organism evidence="4 5">
    <name type="scientific">Ascobolus immersus RN42</name>
    <dbReference type="NCBI Taxonomy" id="1160509"/>
    <lineage>
        <taxon>Eukaryota</taxon>
        <taxon>Fungi</taxon>
        <taxon>Dikarya</taxon>
        <taxon>Ascomycota</taxon>
        <taxon>Pezizomycotina</taxon>
        <taxon>Pezizomycetes</taxon>
        <taxon>Pezizales</taxon>
        <taxon>Ascobolaceae</taxon>
        <taxon>Ascobolus</taxon>
    </lineage>
</organism>
<proteinExistence type="predicted"/>
<keyword evidence="5" id="KW-1185">Reference proteome</keyword>
<evidence type="ECO:0000256" key="1">
    <source>
        <dbReference type="SAM" id="MobiDB-lite"/>
    </source>
</evidence>
<dbReference type="Gene3D" id="3.40.50.410">
    <property type="entry name" value="von Willebrand factor, type A domain"/>
    <property type="match status" value="1"/>
</dbReference>
<dbReference type="SUPFAM" id="SSF53300">
    <property type="entry name" value="vWA-like"/>
    <property type="match status" value="1"/>
</dbReference>
<evidence type="ECO:0000259" key="2">
    <source>
        <dbReference type="PROSITE" id="PS50234"/>
    </source>
</evidence>
<evidence type="ECO:0000313" key="5">
    <source>
        <dbReference type="Proteomes" id="UP000275078"/>
    </source>
</evidence>
<evidence type="ECO:0000259" key="3">
    <source>
        <dbReference type="PROSITE" id="PS51468"/>
    </source>
</evidence>
<sequence length="697" mass="76733">MYGRPQYGHYNPAFPSPSGIFFYLPNAVTPIPLPLLHVKAKATITSTNTHLQLTQSFRVPENTSIHTAKYSFPLYAHSAVSSFTAHIGPDKTLHAKIEKKEKAREQYDAAVASGRTAALMNEVSAEIFTMELGNLPANTEVKVVLGVIGELKGAGEDDTSGEHTLRYTLPMTIAPKYGSAPAELGWNGYTYGGKNGLEIDVEVLSPETIKGLSSPTHPISFGFGAQTEGGLMKMTASLAQAKTVELEKDFVLEVKLDKKSESVKPWAILEKHPTIPGQSATMVSFIPRLKLRKVKPEVIFVLDRSGSMAGAQIQSAVSAMQVFLRSLSAGVKFNVCSFGNKHEFMFRDGISRPYTEATMDEAMRYVSGITANMGGTELYSALKATLEARDKDSDTEVIVLTDGEIWQKEQVFDLIRAEKDKQAQNNKDFRLFAIGLGNGVDRHLVEGMANAGGGYAAFVGHNEAFEGKVVKMLKTALSERLLDMSFQLRDANGQTIDDEAEKDDDSDYTIIDEPTVTPRRSPRVAAQKRSLFNPDEDSDTEMDPSPATTKDAPLKPITPPNPLRAPYKVTTLLPGQRSIFYFLQAPTPLSKTREPKEVVFTAKTSNGDALELVIPVTQTPRSDNNDINTTIHKLAARRLIKEMEQGSTWIDDALSQQLNIQKKDAPSTYQRYVDQQGEAIAMKWQILSKWTSFIVVD</sequence>
<dbReference type="PANTHER" id="PTHR45737">
    <property type="entry name" value="VON WILLEBRAND FACTOR A DOMAIN-CONTAINING PROTEIN 5A"/>
    <property type="match status" value="1"/>
</dbReference>